<evidence type="ECO:0000313" key="8">
    <source>
        <dbReference type="EMBL" id="KAL2836943.1"/>
    </source>
</evidence>
<comment type="caution">
    <text evidence="8">The sequence shown here is derived from an EMBL/GenBank/DDBJ whole genome shotgun (WGS) entry which is preliminary data.</text>
</comment>
<keyword evidence="9" id="KW-1185">Reference proteome</keyword>
<feature type="region of interest" description="Disordered" evidence="6">
    <location>
        <begin position="1"/>
        <end position="22"/>
    </location>
</feature>
<accession>A0ABR4JA54</accession>
<dbReference type="SMART" id="SM00066">
    <property type="entry name" value="GAL4"/>
    <property type="match status" value="1"/>
</dbReference>
<keyword evidence="5" id="KW-0539">Nucleus</keyword>
<dbReference type="CDD" id="cd12148">
    <property type="entry name" value="fungal_TF_MHR"/>
    <property type="match status" value="1"/>
</dbReference>
<organism evidence="8 9">
    <name type="scientific">Aspergillus pseudoustus</name>
    <dbReference type="NCBI Taxonomy" id="1810923"/>
    <lineage>
        <taxon>Eukaryota</taxon>
        <taxon>Fungi</taxon>
        <taxon>Dikarya</taxon>
        <taxon>Ascomycota</taxon>
        <taxon>Pezizomycotina</taxon>
        <taxon>Eurotiomycetes</taxon>
        <taxon>Eurotiomycetidae</taxon>
        <taxon>Eurotiales</taxon>
        <taxon>Aspergillaceae</taxon>
        <taxon>Aspergillus</taxon>
        <taxon>Aspergillus subgen. Nidulantes</taxon>
    </lineage>
</organism>
<evidence type="ECO:0000256" key="4">
    <source>
        <dbReference type="ARBA" id="ARBA00023163"/>
    </source>
</evidence>
<keyword evidence="1" id="KW-0479">Metal-binding</keyword>
<feature type="region of interest" description="Disordered" evidence="6">
    <location>
        <begin position="64"/>
        <end position="92"/>
    </location>
</feature>
<dbReference type="InterPro" id="IPR036864">
    <property type="entry name" value="Zn2-C6_fun-type_DNA-bd_sf"/>
</dbReference>
<keyword evidence="2" id="KW-0805">Transcription regulation</keyword>
<dbReference type="PROSITE" id="PS00463">
    <property type="entry name" value="ZN2_CY6_FUNGAL_1"/>
    <property type="match status" value="1"/>
</dbReference>
<dbReference type="Pfam" id="PF00172">
    <property type="entry name" value="Zn_clus"/>
    <property type="match status" value="1"/>
</dbReference>
<keyword evidence="3" id="KW-0238">DNA-binding</keyword>
<sequence>MISPGFTEQHGQDGPAENRQYRPYRSKRLRPCDTCRRRKVACRIDSHPPCVNCSSSGIECSFEDPPLKRRREAPNQTDLPLTSGVSPSGNTPPVAPWNDVGIAVGPDGLVQEHAGWRDWGFSTSGNDQMNISPPQLPAWGGFGNQFAFEVPPASNGTLLQDLAGSEFLNSFNNQVQHSPIPEAPMASVRSLDKLDGFSSQYFGLSGESDPYLLRHFRFLSDGQTQFFKVHFRSLAVEGETGNSAQPPVQFMVSSDELGNAMKSETTFGNLSPPDSAHDRLENMVAPEEGRRLVGLFLRYVFPSLPIISRSELGIGKHKTFPSASALSKLPPHLLAAIYAISIQFCHYDPILCVSKVYTKPPTDQLWKLALQEIFREIHTPHLAVLQAILLYLQKPQVEMSGAVADSPFRWSFLSIAVSLSSTLGLHLDCRAWPIPEWEKRLRRRLWWAVYSESAWRSLLMGFPNHIHDDHWAVEELDKTDFLVDAHSPNDVDSPQDAPQLPPEADADMYRYDFVYLVRLACIASDIYWKFYTLKATSRLAKDLHSSLSVAKPLRTRLDEWYSALPEEYKLHQITTPSGSLGNGRRFVAYLRLSYLTLELFIYRALLRPIGHTVSPQQTSSLPRPTTQSLEEREDNMDPAIEATYIAAEGCASLIISYVSGLKSRDFNAFWFSWSRVCFSTVSNYAVTLLLQAPSSAHAETSKRLVDEWLETLRTHSPAFSQVRLGLLRLDVMHWVGLRNLSRASLWAEAVIQSHDEAQAAMDN</sequence>
<feature type="domain" description="Zn(2)-C6 fungal-type" evidence="7">
    <location>
        <begin position="31"/>
        <end position="62"/>
    </location>
</feature>
<dbReference type="PANTHER" id="PTHR31668:SF4">
    <property type="entry name" value="TRANSCRIPTIONAL ACTIVATOR PROTEIN DAL81"/>
    <property type="match status" value="1"/>
</dbReference>
<evidence type="ECO:0000256" key="6">
    <source>
        <dbReference type="SAM" id="MobiDB-lite"/>
    </source>
</evidence>
<dbReference type="PROSITE" id="PS50048">
    <property type="entry name" value="ZN2_CY6_FUNGAL_2"/>
    <property type="match status" value="1"/>
</dbReference>
<dbReference type="InterPro" id="IPR001138">
    <property type="entry name" value="Zn2Cys6_DnaBD"/>
</dbReference>
<evidence type="ECO:0000313" key="9">
    <source>
        <dbReference type="Proteomes" id="UP001610446"/>
    </source>
</evidence>
<evidence type="ECO:0000256" key="1">
    <source>
        <dbReference type="ARBA" id="ARBA00022723"/>
    </source>
</evidence>
<protein>
    <submittedName>
        <fullName evidence="8">Fungal-specific transcription factor domain-containing protein</fullName>
    </submittedName>
</protein>
<gene>
    <name evidence="8" type="ORF">BJY01DRAFT_48346</name>
</gene>
<dbReference type="InterPro" id="IPR050797">
    <property type="entry name" value="Carb_Metab_Trans_Reg"/>
</dbReference>
<dbReference type="InterPro" id="IPR007219">
    <property type="entry name" value="XnlR_reg_dom"/>
</dbReference>
<evidence type="ECO:0000256" key="3">
    <source>
        <dbReference type="ARBA" id="ARBA00023125"/>
    </source>
</evidence>
<evidence type="ECO:0000256" key="2">
    <source>
        <dbReference type="ARBA" id="ARBA00023015"/>
    </source>
</evidence>
<dbReference type="Proteomes" id="UP001610446">
    <property type="component" value="Unassembled WGS sequence"/>
</dbReference>
<dbReference type="Pfam" id="PF04082">
    <property type="entry name" value="Fungal_trans"/>
    <property type="match status" value="1"/>
</dbReference>
<dbReference type="Gene3D" id="4.10.240.10">
    <property type="entry name" value="Zn(2)-C6 fungal-type DNA-binding domain"/>
    <property type="match status" value="1"/>
</dbReference>
<reference evidence="8 9" key="1">
    <citation type="submission" date="2024-07" db="EMBL/GenBank/DDBJ databases">
        <title>Section-level genome sequencing and comparative genomics of Aspergillus sections Usti and Cavernicolus.</title>
        <authorList>
            <consortium name="Lawrence Berkeley National Laboratory"/>
            <person name="Nybo J.L."/>
            <person name="Vesth T.C."/>
            <person name="Theobald S."/>
            <person name="Frisvad J.C."/>
            <person name="Larsen T.O."/>
            <person name="Kjaerboelling I."/>
            <person name="Rothschild-Mancinelli K."/>
            <person name="Lyhne E.K."/>
            <person name="Kogle M.E."/>
            <person name="Barry K."/>
            <person name="Clum A."/>
            <person name="Na H."/>
            <person name="Ledsgaard L."/>
            <person name="Lin J."/>
            <person name="Lipzen A."/>
            <person name="Kuo A."/>
            <person name="Riley R."/>
            <person name="Mondo S."/>
            <person name="Labutti K."/>
            <person name="Haridas S."/>
            <person name="Pangalinan J."/>
            <person name="Salamov A.A."/>
            <person name="Simmons B.A."/>
            <person name="Magnuson J.K."/>
            <person name="Chen J."/>
            <person name="Drula E."/>
            <person name="Henrissat B."/>
            <person name="Wiebenga A."/>
            <person name="Lubbers R.J."/>
            <person name="Gomes A.C."/>
            <person name="Makela M.R."/>
            <person name="Stajich J."/>
            <person name="Grigoriev I.V."/>
            <person name="Mortensen U.H."/>
            <person name="De Vries R.P."/>
            <person name="Baker S.E."/>
            <person name="Andersen M.R."/>
        </authorList>
    </citation>
    <scope>NUCLEOTIDE SEQUENCE [LARGE SCALE GENOMIC DNA]</scope>
    <source>
        <strain evidence="8 9">CBS 123904</strain>
    </source>
</reference>
<dbReference type="PANTHER" id="PTHR31668">
    <property type="entry name" value="GLUCOSE TRANSPORT TRANSCRIPTION REGULATOR RGT1-RELATED-RELATED"/>
    <property type="match status" value="1"/>
</dbReference>
<dbReference type="EMBL" id="JBFXLU010000169">
    <property type="protein sequence ID" value="KAL2836943.1"/>
    <property type="molecule type" value="Genomic_DNA"/>
</dbReference>
<proteinExistence type="predicted"/>
<dbReference type="SUPFAM" id="SSF57701">
    <property type="entry name" value="Zn2/Cys6 DNA-binding domain"/>
    <property type="match status" value="1"/>
</dbReference>
<name>A0ABR4JA54_9EURO</name>
<keyword evidence="4" id="KW-0804">Transcription</keyword>
<feature type="compositionally biased region" description="Polar residues" evidence="6">
    <location>
        <begin position="74"/>
        <end position="91"/>
    </location>
</feature>
<evidence type="ECO:0000259" key="7">
    <source>
        <dbReference type="PROSITE" id="PS50048"/>
    </source>
</evidence>
<evidence type="ECO:0000256" key="5">
    <source>
        <dbReference type="ARBA" id="ARBA00023242"/>
    </source>
</evidence>
<dbReference type="CDD" id="cd00067">
    <property type="entry name" value="GAL4"/>
    <property type="match status" value="1"/>
</dbReference>